<dbReference type="GO" id="GO:0032259">
    <property type="term" value="P:methylation"/>
    <property type="evidence" value="ECO:0007669"/>
    <property type="project" value="UniProtKB-KW"/>
</dbReference>
<evidence type="ECO:0000313" key="7">
    <source>
        <dbReference type="Proteomes" id="UP000503640"/>
    </source>
</evidence>
<evidence type="ECO:0000256" key="3">
    <source>
        <dbReference type="ARBA" id="ARBA00022679"/>
    </source>
</evidence>
<dbReference type="InterPro" id="IPR004033">
    <property type="entry name" value="UbiE/COQ5_MeTrFase"/>
</dbReference>
<evidence type="ECO:0000313" key="6">
    <source>
        <dbReference type="EMBL" id="GEJ58500.1"/>
    </source>
</evidence>
<dbReference type="EMBL" id="BJTG01000008">
    <property type="protein sequence ID" value="GEJ58500.1"/>
    <property type="molecule type" value="Genomic_DNA"/>
</dbReference>
<keyword evidence="4 5" id="KW-0949">S-adenosyl-L-methionine</keyword>
<dbReference type="InterPro" id="IPR029063">
    <property type="entry name" value="SAM-dependent_MTases_sf"/>
</dbReference>
<feature type="binding site" evidence="5">
    <location>
        <begin position="111"/>
        <end position="112"/>
    </location>
    <ligand>
        <name>S-adenosyl-L-methionine</name>
        <dbReference type="ChEBI" id="CHEBI:59789"/>
    </ligand>
</feature>
<dbReference type="PANTHER" id="PTHR43591:SF24">
    <property type="entry name" value="2-METHOXY-6-POLYPRENYL-1,4-BENZOQUINOL METHYLASE, MITOCHONDRIAL"/>
    <property type="match status" value="1"/>
</dbReference>
<sequence>MSGATPERVPLPGEANRGRAVQAMFDRIAPSYDLLNRVMTFRVDQRWRRRLIGALALRDGERLLDLCAGTMDVAAEARRRAPGLAVVGADFSREMLARGAAKTGLPAAQADALALPFASGRFDAATVAFGVRNLERLDQGLSELARVLRPGGRLGVLEFFRPESQGSRFVHGAYNRLALPVLGRVLSPDPEAYRYLVASMERFASRPEFEEACRKAGFREVRGATLFPGVCGLVTAVRA</sequence>
<dbReference type="SUPFAM" id="SSF53335">
    <property type="entry name" value="S-adenosyl-L-methionine-dependent methyltransferases"/>
    <property type="match status" value="1"/>
</dbReference>
<comment type="similarity">
    <text evidence="5">Belongs to the class I-like SAM-binding methyltransferase superfamily. MenG/UbiE family.</text>
</comment>
<dbReference type="UniPathway" id="UPA00079">
    <property type="reaction ID" value="UER00169"/>
</dbReference>
<reference evidence="7" key="1">
    <citation type="journal article" date="2020" name="Appl. Environ. Microbiol.">
        <title>Diazotrophic Anaeromyxobacter Isolates from Soils.</title>
        <authorList>
            <person name="Masuda Y."/>
            <person name="Yamanaka H."/>
            <person name="Xu Z.X."/>
            <person name="Shiratori Y."/>
            <person name="Aono T."/>
            <person name="Amachi S."/>
            <person name="Senoo K."/>
            <person name="Itoh H."/>
        </authorList>
    </citation>
    <scope>NUCLEOTIDE SEQUENCE [LARGE SCALE GENOMIC DNA]</scope>
    <source>
        <strain evidence="7">R267</strain>
    </source>
</reference>
<gene>
    <name evidence="5 6" type="primary">menG</name>
    <name evidence="6" type="ORF">AMYX_32410</name>
</gene>
<keyword evidence="1 5" id="KW-0474">Menaquinone biosynthesis</keyword>
<keyword evidence="3 5" id="KW-0808">Transferase</keyword>
<dbReference type="AlphaFoldDB" id="A0A7I9VQV2"/>
<evidence type="ECO:0000256" key="4">
    <source>
        <dbReference type="ARBA" id="ARBA00022691"/>
    </source>
</evidence>
<evidence type="ECO:0000256" key="1">
    <source>
        <dbReference type="ARBA" id="ARBA00022428"/>
    </source>
</evidence>
<dbReference type="GO" id="GO:0043770">
    <property type="term" value="F:demethylmenaquinone methyltransferase activity"/>
    <property type="evidence" value="ECO:0007669"/>
    <property type="project" value="UniProtKB-UniRule"/>
</dbReference>
<protein>
    <recommendedName>
        <fullName evidence="5">Demethylmenaquinone methyltransferase</fullName>
        <ecNumber evidence="5">2.1.1.163</ecNumber>
    </recommendedName>
</protein>
<dbReference type="RefSeq" id="WP_235969667.1">
    <property type="nucleotide sequence ID" value="NZ_BJTG01000008.1"/>
</dbReference>
<accession>A0A7I9VQV2</accession>
<dbReference type="GO" id="GO:0009234">
    <property type="term" value="P:menaquinone biosynthetic process"/>
    <property type="evidence" value="ECO:0007669"/>
    <property type="project" value="UniProtKB-UniRule"/>
</dbReference>
<dbReference type="CDD" id="cd02440">
    <property type="entry name" value="AdoMet_MTases"/>
    <property type="match status" value="1"/>
</dbReference>
<name>A0A7I9VQV2_9BACT</name>
<dbReference type="PANTHER" id="PTHR43591">
    <property type="entry name" value="METHYLTRANSFERASE"/>
    <property type="match status" value="1"/>
</dbReference>
<keyword evidence="7" id="KW-1185">Reference proteome</keyword>
<dbReference type="EC" id="2.1.1.163" evidence="5"/>
<feature type="binding site" evidence="5">
    <location>
        <position position="90"/>
    </location>
    <ligand>
        <name>S-adenosyl-L-methionine</name>
        <dbReference type="ChEBI" id="CHEBI:59789"/>
    </ligand>
</feature>
<evidence type="ECO:0000256" key="5">
    <source>
        <dbReference type="HAMAP-Rule" id="MF_01813"/>
    </source>
</evidence>
<comment type="function">
    <text evidence="5">Methyltransferase required for the conversion of demethylmenaquinol (DMKH2) to menaquinol (MKH2).</text>
</comment>
<dbReference type="PROSITE" id="PS51608">
    <property type="entry name" value="SAM_MT_UBIE"/>
    <property type="match status" value="1"/>
</dbReference>
<comment type="caution">
    <text evidence="5">Lacks conserved residue(s) required for the propagation of feature annotation.</text>
</comment>
<dbReference type="Proteomes" id="UP000503640">
    <property type="component" value="Unassembled WGS sequence"/>
</dbReference>
<dbReference type="GO" id="GO:0006744">
    <property type="term" value="P:ubiquinone biosynthetic process"/>
    <property type="evidence" value="ECO:0007669"/>
    <property type="project" value="UniProtKB-UniPathway"/>
</dbReference>
<comment type="catalytic activity">
    <reaction evidence="5">
        <text>a 2-demethylmenaquinol + S-adenosyl-L-methionine = a menaquinol + S-adenosyl-L-homocysteine + H(+)</text>
        <dbReference type="Rhea" id="RHEA:42640"/>
        <dbReference type="Rhea" id="RHEA-COMP:9539"/>
        <dbReference type="Rhea" id="RHEA-COMP:9563"/>
        <dbReference type="ChEBI" id="CHEBI:15378"/>
        <dbReference type="ChEBI" id="CHEBI:18151"/>
        <dbReference type="ChEBI" id="CHEBI:55437"/>
        <dbReference type="ChEBI" id="CHEBI:57856"/>
        <dbReference type="ChEBI" id="CHEBI:59789"/>
        <dbReference type="EC" id="2.1.1.163"/>
    </reaction>
</comment>
<dbReference type="HAMAP" id="MF_01813">
    <property type="entry name" value="MenG_UbiE_methyltr"/>
    <property type="match status" value="1"/>
</dbReference>
<comment type="pathway">
    <text evidence="5">Quinol/quinone metabolism; menaquinone biosynthesis; menaquinol from 1,4-dihydroxy-2-naphthoate: step 2/2.</text>
</comment>
<organism evidence="6 7">
    <name type="scientific">Anaeromyxobacter diazotrophicus</name>
    <dbReference type="NCBI Taxonomy" id="2590199"/>
    <lineage>
        <taxon>Bacteria</taxon>
        <taxon>Pseudomonadati</taxon>
        <taxon>Myxococcota</taxon>
        <taxon>Myxococcia</taxon>
        <taxon>Myxococcales</taxon>
        <taxon>Cystobacterineae</taxon>
        <taxon>Anaeromyxobacteraceae</taxon>
        <taxon>Anaeromyxobacter</taxon>
    </lineage>
</organism>
<keyword evidence="2 5" id="KW-0489">Methyltransferase</keyword>
<dbReference type="NCBIfam" id="TIGR01934">
    <property type="entry name" value="MenG_MenH_UbiE"/>
    <property type="match status" value="1"/>
</dbReference>
<proteinExistence type="inferred from homology"/>
<evidence type="ECO:0000256" key="2">
    <source>
        <dbReference type="ARBA" id="ARBA00022603"/>
    </source>
</evidence>
<dbReference type="UniPathway" id="UPA00232"/>
<dbReference type="Pfam" id="PF01209">
    <property type="entry name" value="Ubie_methyltran"/>
    <property type="match status" value="1"/>
</dbReference>
<feature type="binding site" evidence="5">
    <location>
        <position position="70"/>
    </location>
    <ligand>
        <name>S-adenosyl-L-methionine</name>
        <dbReference type="ChEBI" id="CHEBI:59789"/>
    </ligand>
</feature>
<dbReference type="Gene3D" id="3.40.50.150">
    <property type="entry name" value="Vaccinia Virus protein VP39"/>
    <property type="match status" value="1"/>
</dbReference>
<comment type="caution">
    <text evidence="6">The sequence shown here is derived from an EMBL/GenBank/DDBJ whole genome shotgun (WGS) entry which is preliminary data.</text>
</comment>